<feature type="chain" id="PRO_5047144940" description="Outer membrane lipoprotein-sorting protein" evidence="1">
    <location>
        <begin position="22"/>
        <end position="235"/>
    </location>
</feature>
<name>A0ABV6C6E9_9GAMM</name>
<evidence type="ECO:0000313" key="2">
    <source>
        <dbReference type="EMBL" id="MFC0178544.1"/>
    </source>
</evidence>
<dbReference type="Proteomes" id="UP001589758">
    <property type="component" value="Unassembled WGS sequence"/>
</dbReference>
<comment type="caution">
    <text evidence="2">The sequence shown here is derived from an EMBL/GenBank/DDBJ whole genome shotgun (WGS) entry which is preliminary data.</text>
</comment>
<protein>
    <recommendedName>
        <fullName evidence="4">Outer membrane lipoprotein-sorting protein</fullName>
    </recommendedName>
</protein>
<reference evidence="2 3" key="1">
    <citation type="submission" date="2024-09" db="EMBL/GenBank/DDBJ databases">
        <authorList>
            <person name="Sun Q."/>
            <person name="Mori K."/>
        </authorList>
    </citation>
    <scope>NUCLEOTIDE SEQUENCE [LARGE SCALE GENOMIC DNA]</scope>
    <source>
        <strain evidence="2 3">CCM 8545</strain>
    </source>
</reference>
<dbReference type="EMBL" id="JBHLXE010000010">
    <property type="protein sequence ID" value="MFC0178544.1"/>
    <property type="molecule type" value="Genomic_DNA"/>
</dbReference>
<keyword evidence="1" id="KW-0732">Signal</keyword>
<evidence type="ECO:0000256" key="1">
    <source>
        <dbReference type="SAM" id="SignalP"/>
    </source>
</evidence>
<evidence type="ECO:0008006" key="4">
    <source>
        <dbReference type="Google" id="ProtNLM"/>
    </source>
</evidence>
<sequence>MFYNFKSLIPFVFFISLMANANQEVIVTDLKPNAPDFVELDNKFNQEGIVKKIIRSESQLGKYYFIFVEKPIKKTIYSGTLTTTYGLNNEGRWGEIDYIEEDPTEIVVKNLRAYIMSAHPDGFVQIQKFQDDGSDIYSPEFFYHDSFIEDADDDGNPEFYLTYFADSDGLDDKPLKVIVYDSNQKVGDSFLKAKATAFYPAGNEESIYRVRYDQFWMSLPNKVQLRANDIIMKYK</sequence>
<gene>
    <name evidence="2" type="ORF">ACFFIT_00235</name>
</gene>
<organism evidence="2 3">
    <name type="scientific">Thorsellia kenyensis</name>
    <dbReference type="NCBI Taxonomy" id="1549888"/>
    <lineage>
        <taxon>Bacteria</taxon>
        <taxon>Pseudomonadati</taxon>
        <taxon>Pseudomonadota</taxon>
        <taxon>Gammaproteobacteria</taxon>
        <taxon>Enterobacterales</taxon>
        <taxon>Thorselliaceae</taxon>
        <taxon>Thorsellia</taxon>
    </lineage>
</organism>
<accession>A0ABV6C6E9</accession>
<feature type="signal peptide" evidence="1">
    <location>
        <begin position="1"/>
        <end position="21"/>
    </location>
</feature>
<dbReference type="RefSeq" id="WP_385875311.1">
    <property type="nucleotide sequence ID" value="NZ_JBHLXE010000010.1"/>
</dbReference>
<proteinExistence type="predicted"/>
<evidence type="ECO:0000313" key="3">
    <source>
        <dbReference type="Proteomes" id="UP001589758"/>
    </source>
</evidence>
<keyword evidence="3" id="KW-1185">Reference proteome</keyword>